<proteinExistence type="inferred from homology"/>
<evidence type="ECO:0000313" key="12">
    <source>
        <dbReference type="EMBL" id="PLN78209.1"/>
    </source>
</evidence>
<accession>A0A2J5HM41</accession>
<keyword evidence="3 9" id="KW-0479">Metal-binding</keyword>
<dbReference type="InterPro" id="IPR018136">
    <property type="entry name" value="Aconitase_4Fe-4S_BS"/>
</dbReference>
<evidence type="ECO:0000256" key="8">
    <source>
        <dbReference type="ARBA" id="ARBA00023239"/>
    </source>
</evidence>
<keyword evidence="8 9" id="KW-0456">Lyase</keyword>
<dbReference type="NCBIfam" id="NF005558">
    <property type="entry name" value="PRK07229.1"/>
    <property type="match status" value="1"/>
</dbReference>
<evidence type="ECO:0000256" key="7">
    <source>
        <dbReference type="ARBA" id="ARBA00023128"/>
    </source>
</evidence>
<dbReference type="FunFam" id="3.30.499.10:FF:000003">
    <property type="entry name" value="Aconitate hydratase, mitochondrial"/>
    <property type="match status" value="1"/>
</dbReference>
<dbReference type="InterPro" id="IPR015928">
    <property type="entry name" value="Aconitase/3IPM_dehydase_swvl"/>
</dbReference>
<comment type="similarity">
    <text evidence="2 9">Belongs to the aconitase/IPM isomerase family.</text>
</comment>
<keyword evidence="7 9" id="KW-0496">Mitochondrion</keyword>
<dbReference type="GO" id="GO:0005739">
    <property type="term" value="C:mitochondrion"/>
    <property type="evidence" value="ECO:0007669"/>
    <property type="project" value="UniProtKB-SubCell"/>
</dbReference>
<dbReference type="GO" id="GO:0005829">
    <property type="term" value="C:cytosol"/>
    <property type="evidence" value="ECO:0007669"/>
    <property type="project" value="TreeGrafter"/>
</dbReference>
<dbReference type="Gene3D" id="3.40.1060.10">
    <property type="entry name" value="Aconitase, Domain 2"/>
    <property type="match status" value="1"/>
</dbReference>
<dbReference type="InterPro" id="IPR006248">
    <property type="entry name" value="Aconitase_mito-like"/>
</dbReference>
<dbReference type="GO" id="GO:0046872">
    <property type="term" value="F:metal ion binding"/>
    <property type="evidence" value="ECO:0007669"/>
    <property type="project" value="UniProtKB-UniRule"/>
</dbReference>
<dbReference type="AlphaFoldDB" id="A0A2J5HM41"/>
<evidence type="ECO:0000256" key="6">
    <source>
        <dbReference type="ARBA" id="ARBA00023014"/>
    </source>
</evidence>
<evidence type="ECO:0000256" key="9">
    <source>
        <dbReference type="RuleBase" id="RU362107"/>
    </source>
</evidence>
<dbReference type="NCBIfam" id="TIGR01340">
    <property type="entry name" value="aconitase_mito"/>
    <property type="match status" value="1"/>
</dbReference>
<evidence type="ECO:0000259" key="10">
    <source>
        <dbReference type="Pfam" id="PF00330"/>
    </source>
</evidence>
<feature type="domain" description="Aconitase/3-isopropylmalate dehydratase large subunit alpha/beta/alpha" evidence="10">
    <location>
        <begin position="96"/>
        <end position="520"/>
    </location>
</feature>
<evidence type="ECO:0000256" key="1">
    <source>
        <dbReference type="ARBA" id="ARBA00004173"/>
    </source>
</evidence>
<dbReference type="InterPro" id="IPR036008">
    <property type="entry name" value="Aconitase_4Fe-4S_dom"/>
</dbReference>
<evidence type="ECO:0000256" key="4">
    <source>
        <dbReference type="ARBA" id="ARBA00022946"/>
    </source>
</evidence>
<dbReference type="FunFam" id="3.40.1060.10:FF:000001">
    <property type="entry name" value="Aconitate hydratase, mitochondrial"/>
    <property type="match status" value="1"/>
</dbReference>
<keyword evidence="5 9" id="KW-0408">Iron</keyword>
<dbReference type="Gene3D" id="3.30.499.10">
    <property type="entry name" value="Aconitase, domain 3"/>
    <property type="match status" value="2"/>
</dbReference>
<dbReference type="EMBL" id="KZ559581">
    <property type="protein sequence ID" value="PLN78209.1"/>
    <property type="molecule type" value="Genomic_DNA"/>
</dbReference>
<dbReference type="GO" id="GO:0003994">
    <property type="term" value="F:aconitate hydratase activity"/>
    <property type="evidence" value="ECO:0007669"/>
    <property type="project" value="InterPro"/>
</dbReference>
<dbReference type="SUPFAM" id="SSF53732">
    <property type="entry name" value="Aconitase iron-sulfur domain"/>
    <property type="match status" value="1"/>
</dbReference>
<dbReference type="OrthoDB" id="2224430at2759"/>
<name>A0A2J5HM41_9EURO</name>
<protein>
    <recommendedName>
        <fullName evidence="9">Aconitate hydratase, mitochondrial</fullName>
        <shortName evidence="9">Aconitase</shortName>
        <ecNumber evidence="9">4.2.1.-</ecNumber>
    </recommendedName>
</protein>
<organism evidence="12 13">
    <name type="scientific">Aspergillus taichungensis</name>
    <dbReference type="NCBI Taxonomy" id="482145"/>
    <lineage>
        <taxon>Eukaryota</taxon>
        <taxon>Fungi</taxon>
        <taxon>Dikarya</taxon>
        <taxon>Ascomycota</taxon>
        <taxon>Pezizomycotina</taxon>
        <taxon>Eurotiomycetes</taxon>
        <taxon>Eurotiomycetidae</taxon>
        <taxon>Eurotiales</taxon>
        <taxon>Aspergillaceae</taxon>
        <taxon>Aspergillus</taxon>
        <taxon>Aspergillus subgen. Circumdati</taxon>
    </lineage>
</organism>
<dbReference type="PROSITE" id="PS01244">
    <property type="entry name" value="ACONITASE_2"/>
    <property type="match status" value="1"/>
</dbReference>
<gene>
    <name evidence="12" type="ORF">BDW42DRAFT_146697</name>
</gene>
<dbReference type="EC" id="4.2.1.-" evidence="9"/>
<evidence type="ECO:0000256" key="3">
    <source>
        <dbReference type="ARBA" id="ARBA00022723"/>
    </source>
</evidence>
<dbReference type="FunFam" id="3.30.499.10:FF:000004">
    <property type="entry name" value="Aconitate hydratase, mitochondrial"/>
    <property type="match status" value="1"/>
</dbReference>
<dbReference type="SUPFAM" id="SSF52016">
    <property type="entry name" value="LeuD/IlvD-like"/>
    <property type="match status" value="1"/>
</dbReference>
<dbReference type="PANTHER" id="PTHR43160">
    <property type="entry name" value="ACONITATE HYDRATASE B"/>
    <property type="match status" value="1"/>
</dbReference>
<dbReference type="GO" id="GO:0006099">
    <property type="term" value="P:tricarboxylic acid cycle"/>
    <property type="evidence" value="ECO:0007669"/>
    <property type="project" value="InterPro"/>
</dbReference>
<dbReference type="Pfam" id="PF00694">
    <property type="entry name" value="Aconitase_C"/>
    <property type="match status" value="1"/>
</dbReference>
<dbReference type="PANTHER" id="PTHR43160:SF2">
    <property type="entry name" value="HOMOCITRATE DEHYDRATASE, MITOCHONDRIAL"/>
    <property type="match status" value="1"/>
</dbReference>
<dbReference type="InterPro" id="IPR001030">
    <property type="entry name" value="Acoase/IPM_deHydtase_lsu_aba"/>
</dbReference>
<comment type="cofactor">
    <cofactor evidence="9">
        <name>[4Fe-4S] cluster</name>
        <dbReference type="ChEBI" id="CHEBI:49883"/>
    </cofactor>
    <text evidence="9">Binds 1 [4Fe-4S] cluster per subunit.</text>
</comment>
<dbReference type="Proteomes" id="UP000235023">
    <property type="component" value="Unassembled WGS sequence"/>
</dbReference>
<dbReference type="GO" id="GO:0051539">
    <property type="term" value="F:4 iron, 4 sulfur cluster binding"/>
    <property type="evidence" value="ECO:0007669"/>
    <property type="project" value="UniProtKB-UniRule"/>
</dbReference>
<dbReference type="PRINTS" id="PR00415">
    <property type="entry name" value="ACONITASE"/>
</dbReference>
<sequence length="802" mass="85313">MVRQLVWQRATASRRLAPKCLSPQRLFSRRGMATEASSASNRMPPYPKILKNLEEVRRVLGSGRSLTLAEKILYSHLANPEESLLTGTNNGRDIRGKGNLKLKPDRVAMQDASAQMALLQFMSCGLPSTAVPASIHCDHMIVGERGADTDLPASIKGNSEVFDFLESAAKRYGIEFWPPGAGIIHQSVLENYAAPGLMMLGTDSHTPNAGGLGAIAIGVGGADAVDALVDAPWELKAPRVLGVRLEGKLNGWATPKDIILHLAGKLTVRGGTGFIIEYHGPGLESLSCTGQATICNMGAEVGATTSVFPFSPSMVPYLQATHRGDVAAAAAKIAASGPGNLLRADDGAQYDQVITIDLSTLEPHINGPFTPDLSVPLSSFADTVREKNWPETFGAGLIGSCTNSSYEDMTRAEDLVKQAAAAGLKPAADFFITPGSEQIRATLDRDQTLSTFREAGGTVLANACGPCIGQWKRTDDVAKGQDNAIFTSYNRNFPGRNDGNRKTMNFLASPELVTALAYSGKTTFNPMTDSLTTPDGKEFRFQPPTGSSLPADGFADGNPSFKPTAAVPDATAEVAVSPTSDRLALLEPFAPFPAGELSGLKVLYKVKGQCTTDTISAAGPWLKYKGHLPNISANTLIGAVNAATGETNVAYDEAGKQHGIPELAEQWKAAGQEWLVVAEDNYGEGSAREHAALQPRYLGGRIIVSKSFARIHETNLKKQGVVPLTFENPADYDRIDACDQVDTVGLYDTLQAGGQGSVQLRVQKRTGETFVIPVRHTLSPDQSAFVLAGSALNLLAKQAQKN</sequence>
<dbReference type="InterPro" id="IPR000573">
    <property type="entry name" value="AconitaseA/IPMdHydase_ssu_swvl"/>
</dbReference>
<comment type="subcellular location">
    <subcellularLocation>
        <location evidence="1 9">Mitochondrion</location>
    </subcellularLocation>
</comment>
<dbReference type="Gene3D" id="3.20.19.10">
    <property type="entry name" value="Aconitase, domain 4"/>
    <property type="match status" value="1"/>
</dbReference>
<evidence type="ECO:0000256" key="2">
    <source>
        <dbReference type="ARBA" id="ARBA00007185"/>
    </source>
</evidence>
<evidence type="ECO:0000259" key="11">
    <source>
        <dbReference type="Pfam" id="PF00694"/>
    </source>
</evidence>
<dbReference type="InterPro" id="IPR015932">
    <property type="entry name" value="Aconitase_dom2"/>
</dbReference>
<keyword evidence="13" id="KW-1185">Reference proteome</keyword>
<dbReference type="FunFam" id="3.20.19.10:FF:000002">
    <property type="entry name" value="Aconitate hydratase, mitochondrial"/>
    <property type="match status" value="1"/>
</dbReference>
<dbReference type="Pfam" id="PF00330">
    <property type="entry name" value="Aconitase"/>
    <property type="match status" value="1"/>
</dbReference>
<dbReference type="InterPro" id="IPR015931">
    <property type="entry name" value="Acnase/IPM_dHydase_lsu_aba_1/3"/>
</dbReference>
<evidence type="ECO:0000313" key="13">
    <source>
        <dbReference type="Proteomes" id="UP000235023"/>
    </source>
</evidence>
<evidence type="ECO:0000256" key="5">
    <source>
        <dbReference type="ARBA" id="ARBA00023004"/>
    </source>
</evidence>
<feature type="domain" description="Aconitase A/isopropylmalate dehydratase small subunit swivel" evidence="11">
    <location>
        <begin position="601"/>
        <end position="728"/>
    </location>
</feature>
<keyword evidence="4 9" id="KW-0809">Transit peptide</keyword>
<reference evidence="13" key="1">
    <citation type="submission" date="2017-12" db="EMBL/GenBank/DDBJ databases">
        <authorList>
            <consortium name="DOE Joint Genome Institute"/>
            <person name="Mondo S.J."/>
            <person name="Kjaerbolling I."/>
            <person name="Vesth T.C."/>
            <person name="Frisvad J.C."/>
            <person name="Nybo J.L."/>
            <person name="Theobald S."/>
            <person name="Kuo A."/>
            <person name="Bowyer P."/>
            <person name="Matsuda Y."/>
            <person name="Lyhne E.K."/>
            <person name="Kogle M.E."/>
            <person name="Clum A."/>
            <person name="Lipzen A."/>
            <person name="Salamov A."/>
            <person name="Ngan C.Y."/>
            <person name="Daum C."/>
            <person name="Chiniquy J."/>
            <person name="Barry K."/>
            <person name="LaButti K."/>
            <person name="Haridas S."/>
            <person name="Simmons B.A."/>
            <person name="Magnuson J.K."/>
            <person name="Mortensen U.H."/>
            <person name="Larsen T.O."/>
            <person name="Grigoriev I.V."/>
            <person name="Baker S.E."/>
            <person name="Andersen M.R."/>
            <person name="Nordberg H.P."/>
            <person name="Cantor M.N."/>
            <person name="Hua S.X."/>
        </authorList>
    </citation>
    <scope>NUCLEOTIDE SEQUENCE [LARGE SCALE GENOMIC DNA]</scope>
    <source>
        <strain evidence="13">IBT 19404</strain>
    </source>
</reference>
<keyword evidence="6 9" id="KW-0411">Iron-sulfur</keyword>
<dbReference type="InterPro" id="IPR050926">
    <property type="entry name" value="Aconitase/IPM_isomerase"/>
</dbReference>